<dbReference type="InterPro" id="IPR020892">
    <property type="entry name" value="Cyclophilin-type_PPIase_CS"/>
</dbReference>
<dbReference type="GO" id="GO:0003755">
    <property type="term" value="F:peptidyl-prolyl cis-trans isomerase activity"/>
    <property type="evidence" value="ECO:0007669"/>
    <property type="project" value="UniProtKB-EC"/>
</dbReference>
<gene>
    <name evidence="7" type="ORF">BS47DRAFT_1290334</name>
</gene>
<feature type="region of interest" description="Disordered" evidence="5">
    <location>
        <begin position="181"/>
        <end position="268"/>
    </location>
</feature>
<protein>
    <recommendedName>
        <fullName evidence="6">PPIase cyclophilin-type domain-containing protein</fullName>
    </recommendedName>
</protein>
<feature type="region of interest" description="Disordered" evidence="5">
    <location>
        <begin position="296"/>
        <end position="331"/>
    </location>
</feature>
<sequence length="540" mass="60007">MAVPTSGRVILETTLGEIEIELWAKETPKACRNFLALSMEGYYDGVIFHRVVPNFLVQTGDRTGTGGGGESFYGEQFEDEIHPRLRFAHRGLVAMANNGEKNTNDSQFFITLDRADELHGKHTLFGRVVGNTVFNVLKIGELELDKNERPLYPPKIISVRIVDNPFDDIAPRITAAEKRAQKLAKEAAQREREEATRKKGAKKNVGLLSFGDTAEETGSSSTTVKKKSISRPDRAYRPGCFPQSSPKPQDPSTSKATSTSKKDSDTNGKIHEIRAQHAREQASGSTARQAEIAKMETEIRDLTRRRKDAPDSDEEDGHRGKKAKSGPSLLEQELARYGKGRGAHAKGKKKDESDILAALDRFRGKLKVRAQSPGAENAAPKGDGALPVPEGDEGDVPDVDADDEWMGHQLYFPKDDGAESVRAAHEYEVIDPRARGQAAKEEEMQRKRTKRRNRAFERHSGEGAPGVMIEWNPDTTQTATWFFSTISRPLVSLQDCPPDRTTPWCRSCPSPHRTNLACYPNVCIVRLAGWDMPDFCSQHF</sequence>
<organism evidence="7 8">
    <name type="scientific">Hydnum rufescens UP504</name>
    <dbReference type="NCBI Taxonomy" id="1448309"/>
    <lineage>
        <taxon>Eukaryota</taxon>
        <taxon>Fungi</taxon>
        <taxon>Dikarya</taxon>
        <taxon>Basidiomycota</taxon>
        <taxon>Agaricomycotina</taxon>
        <taxon>Agaricomycetes</taxon>
        <taxon>Cantharellales</taxon>
        <taxon>Hydnaceae</taxon>
        <taxon>Hydnum</taxon>
    </lineage>
</organism>
<dbReference type="InterPro" id="IPR044666">
    <property type="entry name" value="Cyclophilin_A-like"/>
</dbReference>
<feature type="region of interest" description="Disordered" evidence="5">
    <location>
        <begin position="434"/>
        <end position="470"/>
    </location>
</feature>
<comment type="subcellular location">
    <subcellularLocation>
        <location evidence="2">Nucleus</location>
    </subcellularLocation>
</comment>
<dbReference type="SUPFAM" id="SSF50891">
    <property type="entry name" value="Cyclophilin-like"/>
    <property type="match status" value="1"/>
</dbReference>
<keyword evidence="3" id="KW-0539">Nucleus</keyword>
<dbReference type="Proteomes" id="UP000886523">
    <property type="component" value="Unassembled WGS sequence"/>
</dbReference>
<dbReference type="PROSITE" id="PS50072">
    <property type="entry name" value="CSA_PPIASE_2"/>
    <property type="match status" value="1"/>
</dbReference>
<evidence type="ECO:0000256" key="1">
    <source>
        <dbReference type="ARBA" id="ARBA00000971"/>
    </source>
</evidence>
<dbReference type="GO" id="GO:0071013">
    <property type="term" value="C:catalytic step 2 spliceosome"/>
    <property type="evidence" value="ECO:0007669"/>
    <property type="project" value="TreeGrafter"/>
</dbReference>
<reference evidence="7" key="1">
    <citation type="journal article" date="2020" name="Nat. Commun.">
        <title>Large-scale genome sequencing of mycorrhizal fungi provides insights into the early evolution of symbiotic traits.</title>
        <authorList>
            <person name="Miyauchi S."/>
            <person name="Kiss E."/>
            <person name="Kuo A."/>
            <person name="Drula E."/>
            <person name="Kohler A."/>
            <person name="Sanchez-Garcia M."/>
            <person name="Morin E."/>
            <person name="Andreopoulos B."/>
            <person name="Barry K.W."/>
            <person name="Bonito G."/>
            <person name="Buee M."/>
            <person name="Carver A."/>
            <person name="Chen C."/>
            <person name="Cichocki N."/>
            <person name="Clum A."/>
            <person name="Culley D."/>
            <person name="Crous P.W."/>
            <person name="Fauchery L."/>
            <person name="Girlanda M."/>
            <person name="Hayes R.D."/>
            <person name="Keri Z."/>
            <person name="LaButti K."/>
            <person name="Lipzen A."/>
            <person name="Lombard V."/>
            <person name="Magnuson J."/>
            <person name="Maillard F."/>
            <person name="Murat C."/>
            <person name="Nolan M."/>
            <person name="Ohm R.A."/>
            <person name="Pangilinan J."/>
            <person name="Pereira M.F."/>
            <person name="Perotto S."/>
            <person name="Peter M."/>
            <person name="Pfister S."/>
            <person name="Riley R."/>
            <person name="Sitrit Y."/>
            <person name="Stielow J.B."/>
            <person name="Szollosi G."/>
            <person name="Zifcakova L."/>
            <person name="Stursova M."/>
            <person name="Spatafora J.W."/>
            <person name="Tedersoo L."/>
            <person name="Vaario L.M."/>
            <person name="Yamada A."/>
            <person name="Yan M."/>
            <person name="Wang P."/>
            <person name="Xu J."/>
            <person name="Bruns T."/>
            <person name="Baldrian P."/>
            <person name="Vilgalys R."/>
            <person name="Dunand C."/>
            <person name="Henrissat B."/>
            <person name="Grigoriev I.V."/>
            <person name="Hibbett D."/>
            <person name="Nagy L.G."/>
            <person name="Martin F.M."/>
        </authorList>
    </citation>
    <scope>NUCLEOTIDE SEQUENCE</scope>
    <source>
        <strain evidence="7">UP504</strain>
    </source>
</reference>
<dbReference type="InterPro" id="IPR029000">
    <property type="entry name" value="Cyclophilin-like_dom_sf"/>
</dbReference>
<feature type="domain" description="PPIase cyclophilin-type" evidence="6">
    <location>
        <begin position="12"/>
        <end position="161"/>
    </location>
</feature>
<dbReference type="PROSITE" id="PS00170">
    <property type="entry name" value="CSA_PPIASE_1"/>
    <property type="match status" value="1"/>
</dbReference>
<comment type="caution">
    <text evidence="7">The sequence shown here is derived from an EMBL/GenBank/DDBJ whole genome shotgun (WGS) entry which is preliminary data.</text>
</comment>
<dbReference type="EMBL" id="MU128928">
    <property type="protein sequence ID" value="KAF9517978.1"/>
    <property type="molecule type" value="Genomic_DNA"/>
</dbReference>
<feature type="compositionally biased region" description="Basic and acidic residues" evidence="5">
    <location>
        <begin position="434"/>
        <end position="446"/>
    </location>
</feature>
<comment type="similarity">
    <text evidence="4">Belongs to the cyclophilin-type PPIase family. CWC27 subfamily.</text>
</comment>
<dbReference type="OrthoDB" id="442970at2759"/>
<dbReference type="PANTHER" id="PTHR45625:SF6">
    <property type="entry name" value="SPLICEOSOME-ASSOCIATED PROTEIN CWC27 HOMOLOG"/>
    <property type="match status" value="1"/>
</dbReference>
<evidence type="ECO:0000259" key="6">
    <source>
        <dbReference type="PROSITE" id="PS50072"/>
    </source>
</evidence>
<keyword evidence="8" id="KW-1185">Reference proteome</keyword>
<dbReference type="PRINTS" id="PR00153">
    <property type="entry name" value="CSAPPISMRASE"/>
</dbReference>
<dbReference type="InterPro" id="IPR002130">
    <property type="entry name" value="Cyclophilin-type_PPIase_dom"/>
</dbReference>
<evidence type="ECO:0000313" key="8">
    <source>
        <dbReference type="Proteomes" id="UP000886523"/>
    </source>
</evidence>
<feature type="compositionally biased region" description="Low complexity" evidence="5">
    <location>
        <begin position="250"/>
        <end position="259"/>
    </location>
</feature>
<evidence type="ECO:0000256" key="4">
    <source>
        <dbReference type="ARBA" id="ARBA00038509"/>
    </source>
</evidence>
<evidence type="ECO:0000256" key="3">
    <source>
        <dbReference type="ARBA" id="ARBA00023242"/>
    </source>
</evidence>
<dbReference type="Pfam" id="PF00160">
    <property type="entry name" value="Pro_isomerase"/>
    <property type="match status" value="1"/>
</dbReference>
<comment type="catalytic activity">
    <reaction evidence="1">
        <text>[protein]-peptidylproline (omega=180) = [protein]-peptidylproline (omega=0)</text>
        <dbReference type="Rhea" id="RHEA:16237"/>
        <dbReference type="Rhea" id="RHEA-COMP:10747"/>
        <dbReference type="Rhea" id="RHEA-COMP:10748"/>
        <dbReference type="ChEBI" id="CHEBI:83833"/>
        <dbReference type="ChEBI" id="CHEBI:83834"/>
        <dbReference type="EC" id="5.2.1.8"/>
    </reaction>
</comment>
<evidence type="ECO:0000313" key="7">
    <source>
        <dbReference type="EMBL" id="KAF9517978.1"/>
    </source>
</evidence>
<name>A0A9P6B589_9AGAM</name>
<dbReference type="Gene3D" id="2.40.100.10">
    <property type="entry name" value="Cyclophilin-like"/>
    <property type="match status" value="1"/>
</dbReference>
<accession>A0A9P6B589</accession>
<dbReference type="PANTHER" id="PTHR45625">
    <property type="entry name" value="PEPTIDYL-PROLYL CIS-TRANS ISOMERASE-RELATED"/>
    <property type="match status" value="1"/>
</dbReference>
<evidence type="ECO:0000256" key="5">
    <source>
        <dbReference type="SAM" id="MobiDB-lite"/>
    </source>
</evidence>
<dbReference type="AlphaFoldDB" id="A0A9P6B589"/>
<dbReference type="GO" id="GO:0006457">
    <property type="term" value="P:protein folding"/>
    <property type="evidence" value="ECO:0007669"/>
    <property type="project" value="InterPro"/>
</dbReference>
<evidence type="ECO:0000256" key="2">
    <source>
        <dbReference type="ARBA" id="ARBA00004123"/>
    </source>
</evidence>
<feature type="region of interest" description="Disordered" evidence="5">
    <location>
        <begin position="369"/>
        <end position="392"/>
    </location>
</feature>
<feature type="compositionally biased region" description="Basic and acidic residues" evidence="5">
    <location>
        <begin position="181"/>
        <end position="197"/>
    </location>
</feature>
<proteinExistence type="inferred from homology"/>